<dbReference type="AlphaFoldDB" id="A0AAV5VU83"/>
<keyword evidence="4" id="KW-1185">Reference proteome</keyword>
<organism evidence="3 4">
    <name type="scientific">Pristionchus fissidentatus</name>
    <dbReference type="NCBI Taxonomy" id="1538716"/>
    <lineage>
        <taxon>Eukaryota</taxon>
        <taxon>Metazoa</taxon>
        <taxon>Ecdysozoa</taxon>
        <taxon>Nematoda</taxon>
        <taxon>Chromadorea</taxon>
        <taxon>Rhabditida</taxon>
        <taxon>Rhabditina</taxon>
        <taxon>Diplogasteromorpha</taxon>
        <taxon>Diplogasteroidea</taxon>
        <taxon>Neodiplogasteridae</taxon>
        <taxon>Pristionchus</taxon>
    </lineage>
</organism>
<feature type="domain" description="KA1" evidence="2">
    <location>
        <begin position="1"/>
        <end position="48"/>
    </location>
</feature>
<evidence type="ECO:0000259" key="2">
    <source>
        <dbReference type="PROSITE" id="PS50032"/>
    </source>
</evidence>
<evidence type="ECO:0000313" key="4">
    <source>
        <dbReference type="Proteomes" id="UP001432322"/>
    </source>
</evidence>
<dbReference type="Proteomes" id="UP001432322">
    <property type="component" value="Unassembled WGS sequence"/>
</dbReference>
<feature type="transmembrane region" description="Helical" evidence="1">
    <location>
        <begin position="52"/>
        <end position="75"/>
    </location>
</feature>
<feature type="non-terminal residue" evidence="3">
    <location>
        <position position="164"/>
    </location>
</feature>
<evidence type="ECO:0000313" key="3">
    <source>
        <dbReference type="EMBL" id="GMT22262.1"/>
    </source>
</evidence>
<feature type="non-terminal residue" evidence="3">
    <location>
        <position position="1"/>
    </location>
</feature>
<dbReference type="PROSITE" id="PS50032">
    <property type="entry name" value="KA1"/>
    <property type="match status" value="1"/>
</dbReference>
<feature type="transmembrane region" description="Helical" evidence="1">
    <location>
        <begin position="87"/>
        <end position="107"/>
    </location>
</feature>
<gene>
    <name evidence="3" type="ORF">PFISCL1PPCAC_13559</name>
</gene>
<evidence type="ECO:0000256" key="1">
    <source>
        <dbReference type="SAM" id="Phobius"/>
    </source>
</evidence>
<dbReference type="InterPro" id="IPR001772">
    <property type="entry name" value="KA1_dom"/>
</dbReference>
<keyword evidence="1" id="KW-0472">Membrane</keyword>
<reference evidence="3" key="1">
    <citation type="submission" date="2023-10" db="EMBL/GenBank/DDBJ databases">
        <title>Genome assembly of Pristionchus species.</title>
        <authorList>
            <person name="Yoshida K."/>
            <person name="Sommer R.J."/>
        </authorList>
    </citation>
    <scope>NUCLEOTIDE SEQUENCE</scope>
    <source>
        <strain evidence="3">RS5133</strain>
    </source>
</reference>
<keyword evidence="1" id="KW-1133">Transmembrane helix</keyword>
<proteinExistence type="predicted"/>
<sequence length="164" mass="19350">FSLRFLIAIYRISRRRHRQMIAIRFQWSDGNSLSRRQRTMEILRENRLLQVYLPYLLISSLFQILEGQIIMHFVVPIDHRYYLVSHAFFYLTIAVRVFFNLLIPIIAHPAIKADAKNTVISLINKFRSGLRIRELNVTTSPTHRRVSISVHATDGQRLSFSPEE</sequence>
<accession>A0AAV5VU83</accession>
<name>A0AAV5VU83_9BILA</name>
<dbReference type="EMBL" id="BTSY01000004">
    <property type="protein sequence ID" value="GMT22262.1"/>
    <property type="molecule type" value="Genomic_DNA"/>
</dbReference>
<comment type="caution">
    <text evidence="3">The sequence shown here is derived from an EMBL/GenBank/DDBJ whole genome shotgun (WGS) entry which is preliminary data.</text>
</comment>
<keyword evidence="1" id="KW-0812">Transmembrane</keyword>
<protein>
    <recommendedName>
        <fullName evidence="2">KA1 domain-containing protein</fullName>
    </recommendedName>
</protein>